<evidence type="ECO:0000313" key="7">
    <source>
        <dbReference type="EMBL" id="MEL0658605.1"/>
    </source>
</evidence>
<keyword evidence="2" id="KW-1003">Cell membrane</keyword>
<evidence type="ECO:0000256" key="1">
    <source>
        <dbReference type="ARBA" id="ARBA00004651"/>
    </source>
</evidence>
<gene>
    <name evidence="7" type="ORF">V6255_05560</name>
</gene>
<dbReference type="Proteomes" id="UP001366060">
    <property type="component" value="Unassembled WGS sequence"/>
</dbReference>
<proteinExistence type="predicted"/>
<evidence type="ECO:0000313" key="8">
    <source>
        <dbReference type="Proteomes" id="UP001366060"/>
    </source>
</evidence>
<evidence type="ECO:0000256" key="6">
    <source>
        <dbReference type="SAM" id="Phobius"/>
    </source>
</evidence>
<feature type="transmembrane region" description="Helical" evidence="6">
    <location>
        <begin position="41"/>
        <end position="66"/>
    </location>
</feature>
<reference evidence="7 8" key="1">
    <citation type="submission" date="2024-02" db="EMBL/GenBank/DDBJ databases">
        <title>Bacteria isolated from the canopy kelp, Nereocystis luetkeana.</title>
        <authorList>
            <person name="Pfister C.A."/>
            <person name="Younker I.T."/>
            <person name="Light S.H."/>
        </authorList>
    </citation>
    <scope>NUCLEOTIDE SEQUENCE [LARGE SCALE GENOMIC DNA]</scope>
    <source>
        <strain evidence="7 8">TI.2.07</strain>
    </source>
</reference>
<dbReference type="RefSeq" id="WP_341627249.1">
    <property type="nucleotide sequence ID" value="NZ_JBAKBA010000009.1"/>
</dbReference>
<dbReference type="InterPro" id="IPR001123">
    <property type="entry name" value="LeuE-type"/>
</dbReference>
<dbReference type="PANTHER" id="PTHR30086:SF19">
    <property type="entry name" value="THREONINE EFFLUX PROTEIN"/>
    <property type="match status" value="1"/>
</dbReference>
<accession>A0ABU9H9N6</accession>
<dbReference type="EMBL" id="JBAKBA010000009">
    <property type="protein sequence ID" value="MEL0658605.1"/>
    <property type="molecule type" value="Genomic_DNA"/>
</dbReference>
<keyword evidence="5 6" id="KW-0472">Membrane</keyword>
<comment type="caution">
    <text evidence="7">The sequence shown here is derived from an EMBL/GenBank/DDBJ whole genome shotgun (WGS) entry which is preliminary data.</text>
</comment>
<evidence type="ECO:0000256" key="2">
    <source>
        <dbReference type="ARBA" id="ARBA00022475"/>
    </source>
</evidence>
<name>A0ABU9H9N6_9GAMM</name>
<feature type="transmembrane region" description="Helical" evidence="6">
    <location>
        <begin position="6"/>
        <end position="29"/>
    </location>
</feature>
<evidence type="ECO:0000256" key="4">
    <source>
        <dbReference type="ARBA" id="ARBA00022989"/>
    </source>
</evidence>
<dbReference type="Pfam" id="PF01810">
    <property type="entry name" value="LysE"/>
    <property type="match status" value="1"/>
</dbReference>
<keyword evidence="4 6" id="KW-1133">Transmembrane helix</keyword>
<feature type="transmembrane region" description="Helical" evidence="6">
    <location>
        <begin position="72"/>
        <end position="92"/>
    </location>
</feature>
<keyword evidence="8" id="KW-1185">Reference proteome</keyword>
<sequence length="210" mass="22163">MEIILPLISILGVMSIGIMSPGPSFILVARTAVANSRADGLATAIGMGGGAIFFATLALLGLQAVLLSVPTLYMALKILGGAYLLYLAVVMLRGSKQTIDINDGLSKKPSKTYQSFKIGLITQLSNPKTAIFYGSVFAALLPENLSVSMILILVLMLFILEAGWYSIVALVLSSNTPRKIYLNSKATLDRLASLVIGGLGLKLIIDASSE</sequence>
<protein>
    <submittedName>
        <fullName evidence="7">LysE family translocator</fullName>
    </submittedName>
</protein>
<evidence type="ECO:0000256" key="3">
    <source>
        <dbReference type="ARBA" id="ARBA00022692"/>
    </source>
</evidence>
<organism evidence="7 8">
    <name type="scientific">Psychromonas arctica</name>
    <dbReference type="NCBI Taxonomy" id="168275"/>
    <lineage>
        <taxon>Bacteria</taxon>
        <taxon>Pseudomonadati</taxon>
        <taxon>Pseudomonadota</taxon>
        <taxon>Gammaproteobacteria</taxon>
        <taxon>Alteromonadales</taxon>
        <taxon>Psychromonadaceae</taxon>
        <taxon>Psychromonas</taxon>
    </lineage>
</organism>
<feature type="transmembrane region" description="Helical" evidence="6">
    <location>
        <begin position="118"/>
        <end position="141"/>
    </location>
</feature>
<keyword evidence="3 6" id="KW-0812">Transmembrane</keyword>
<feature type="transmembrane region" description="Helical" evidence="6">
    <location>
        <begin position="147"/>
        <end position="172"/>
    </location>
</feature>
<dbReference type="PANTHER" id="PTHR30086">
    <property type="entry name" value="ARGININE EXPORTER PROTEIN ARGO"/>
    <property type="match status" value="1"/>
</dbReference>
<evidence type="ECO:0000256" key="5">
    <source>
        <dbReference type="ARBA" id="ARBA00023136"/>
    </source>
</evidence>
<comment type="subcellular location">
    <subcellularLocation>
        <location evidence="1">Cell membrane</location>
        <topology evidence="1">Multi-pass membrane protein</topology>
    </subcellularLocation>
</comment>